<feature type="transmembrane region" description="Helical" evidence="1">
    <location>
        <begin position="319"/>
        <end position="336"/>
    </location>
</feature>
<keyword evidence="1" id="KW-0812">Transmembrane</keyword>
<reference evidence="2" key="1">
    <citation type="submission" date="2023-07" db="EMBL/GenBank/DDBJ databases">
        <title>Functional and genomic diversity of the sorghum phyllosphere microbiome.</title>
        <authorList>
            <person name="Shade A."/>
        </authorList>
    </citation>
    <scope>NUCLEOTIDE SEQUENCE</scope>
    <source>
        <strain evidence="2">SORGH_AS_0457</strain>
    </source>
</reference>
<evidence type="ECO:0000256" key="1">
    <source>
        <dbReference type="SAM" id="Phobius"/>
    </source>
</evidence>
<protein>
    <submittedName>
        <fullName evidence="2">ABC-2 type transport system permease protein</fullName>
    </submittedName>
</protein>
<feature type="transmembrane region" description="Helical" evidence="1">
    <location>
        <begin position="30"/>
        <end position="56"/>
    </location>
</feature>
<organism evidence="2 3">
    <name type="scientific">Stenotrophomonas rhizophila</name>
    <dbReference type="NCBI Taxonomy" id="216778"/>
    <lineage>
        <taxon>Bacteria</taxon>
        <taxon>Pseudomonadati</taxon>
        <taxon>Pseudomonadota</taxon>
        <taxon>Gammaproteobacteria</taxon>
        <taxon>Lysobacterales</taxon>
        <taxon>Lysobacteraceae</taxon>
        <taxon>Stenotrophomonas</taxon>
    </lineage>
</organism>
<comment type="caution">
    <text evidence="2">The sequence shown here is derived from an EMBL/GenBank/DDBJ whole genome shotgun (WGS) entry which is preliminary data.</text>
</comment>
<feature type="transmembrane region" description="Helical" evidence="1">
    <location>
        <begin position="206"/>
        <end position="225"/>
    </location>
</feature>
<dbReference type="EMBL" id="JAUTAS010000001">
    <property type="protein sequence ID" value="MDQ1108243.1"/>
    <property type="molecule type" value="Genomic_DNA"/>
</dbReference>
<dbReference type="Proteomes" id="UP001226084">
    <property type="component" value="Unassembled WGS sequence"/>
</dbReference>
<gene>
    <name evidence="2" type="ORF">QE424_001402</name>
</gene>
<evidence type="ECO:0000313" key="2">
    <source>
        <dbReference type="EMBL" id="MDQ1108243.1"/>
    </source>
</evidence>
<name>A0AAP5EDX6_9GAMM</name>
<proteinExistence type="predicted"/>
<dbReference type="AlphaFoldDB" id="A0AAP5EDX6"/>
<evidence type="ECO:0000313" key="3">
    <source>
        <dbReference type="Proteomes" id="UP001226084"/>
    </source>
</evidence>
<feature type="transmembrane region" description="Helical" evidence="1">
    <location>
        <begin position="107"/>
        <end position="126"/>
    </location>
</feature>
<feature type="transmembrane region" description="Helical" evidence="1">
    <location>
        <begin position="237"/>
        <end position="259"/>
    </location>
</feature>
<feature type="transmembrane region" description="Helical" evidence="1">
    <location>
        <begin position="156"/>
        <end position="186"/>
    </location>
</feature>
<keyword evidence="1" id="KW-0472">Membrane</keyword>
<sequence>MNTVHFHPISKASTFKWLLKREYWENRGGFLWAPLIAGGISLVMSLIGILLGLWGLRRAAESGDLHIDNTNINVNGLDLKLLTAHMDAKAMADLGNTLDATLVLSSLWPFVVLAFVVFFYCLGALYDDRRDRSILFWKSLPLSDTQTVLSKALSALLVAPVIAVIASVLTMFGFMAILSVVVLAHGGNPLTLIWGPASPLAFVASHLSWLPVYLLWALPTVGWLLMWSAWAKSKPFLWAVMLPLFAGIIVSTTHVMNLFNMTSGWFWQHIVGRLLLGTLPGSDLFYRTDQLQSVMRDSDNVAAALSPASQLAALALPELWIGAAFGVAFIIVAIRLRRRAGEI</sequence>
<keyword evidence="1" id="KW-1133">Transmembrane helix</keyword>
<dbReference type="RefSeq" id="WP_307106743.1">
    <property type="nucleotide sequence ID" value="NZ_JAUTAS010000001.1"/>
</dbReference>
<accession>A0AAP5EDX6</accession>